<accession>A0A4V3XIV5</accession>
<reference evidence="1 2" key="1">
    <citation type="submission" date="2019-02" db="EMBL/GenBank/DDBJ databases">
        <title>Genome sequencing of the rare red list fungi Antrodiella citrinella (Flaviporus citrinellus).</title>
        <authorList>
            <person name="Buettner E."/>
            <person name="Kellner H."/>
        </authorList>
    </citation>
    <scope>NUCLEOTIDE SEQUENCE [LARGE SCALE GENOMIC DNA]</scope>
    <source>
        <strain evidence="1 2">DSM 108506</strain>
    </source>
</reference>
<sequence length="247" mass="25820">MHIAASPLIVLAGAALVAGRAFNNELVARTTTDICAEVDAGLSVSLLGISIVIGLIEVCLCVSGIPAFVKTDAVAIAAVNIAGVASVSADIEAMINTAKGHQKCSYPDNFEAGSYYRTPCGFNCINGFSPSPAKDPKDCVCLPPKTVCNGICGTFKSCPSAHPKRDVEIAKRYASCDKGFTACGVDAWPGMRASQSWECVDTTSDLESSSYDKSFCIDLNSANLSFNHNVAAAAYGLEHVPLNKKAE</sequence>
<dbReference type="EMBL" id="SGPM01000073">
    <property type="protein sequence ID" value="THH30633.1"/>
    <property type="molecule type" value="Genomic_DNA"/>
</dbReference>
<comment type="caution">
    <text evidence="1">The sequence shown here is derived from an EMBL/GenBank/DDBJ whole genome shotgun (WGS) entry which is preliminary data.</text>
</comment>
<name>A0A4V3XIV5_9APHY</name>
<dbReference type="AlphaFoldDB" id="A0A4V3XIV5"/>
<evidence type="ECO:0000313" key="1">
    <source>
        <dbReference type="EMBL" id="THH30633.1"/>
    </source>
</evidence>
<keyword evidence="2" id="KW-1185">Reference proteome</keyword>
<dbReference type="Proteomes" id="UP000308730">
    <property type="component" value="Unassembled WGS sequence"/>
</dbReference>
<proteinExistence type="predicted"/>
<evidence type="ECO:0000313" key="2">
    <source>
        <dbReference type="Proteomes" id="UP000308730"/>
    </source>
</evidence>
<organism evidence="1 2">
    <name type="scientific">Antrodiella citrinella</name>
    <dbReference type="NCBI Taxonomy" id="2447956"/>
    <lineage>
        <taxon>Eukaryota</taxon>
        <taxon>Fungi</taxon>
        <taxon>Dikarya</taxon>
        <taxon>Basidiomycota</taxon>
        <taxon>Agaricomycotina</taxon>
        <taxon>Agaricomycetes</taxon>
        <taxon>Polyporales</taxon>
        <taxon>Steccherinaceae</taxon>
        <taxon>Antrodiella</taxon>
    </lineage>
</organism>
<dbReference type="OrthoDB" id="439917at2759"/>
<protein>
    <submittedName>
        <fullName evidence="1">Uncharacterized protein</fullName>
    </submittedName>
</protein>
<gene>
    <name evidence="1" type="ORF">EUX98_g3550</name>
</gene>